<protein>
    <submittedName>
        <fullName evidence="2">Class I SAM-dependent methyltransferase</fullName>
    </submittedName>
</protein>
<dbReference type="InterPro" id="IPR029063">
    <property type="entry name" value="SAM-dependent_MTases_sf"/>
</dbReference>
<dbReference type="Pfam" id="PF13649">
    <property type="entry name" value="Methyltransf_25"/>
    <property type="match status" value="1"/>
</dbReference>
<proteinExistence type="predicted"/>
<gene>
    <name evidence="2" type="ORF">ISS99_16550</name>
</gene>
<keyword evidence="3" id="KW-1185">Reference proteome</keyword>
<dbReference type="EMBL" id="JADIKF010000040">
    <property type="protein sequence ID" value="MBM7131137.1"/>
    <property type="molecule type" value="Genomic_DNA"/>
</dbReference>
<dbReference type="SUPFAM" id="SSF53335">
    <property type="entry name" value="S-adenosyl-L-methionine-dependent methyltransferases"/>
    <property type="match status" value="1"/>
</dbReference>
<evidence type="ECO:0000259" key="1">
    <source>
        <dbReference type="Pfam" id="PF13649"/>
    </source>
</evidence>
<reference evidence="2" key="1">
    <citation type="submission" date="2020-10" db="EMBL/GenBank/DDBJ databases">
        <title>Phylogeny of dyella-like bacteria.</title>
        <authorList>
            <person name="Fu J."/>
        </authorList>
    </citation>
    <scope>NUCLEOTIDE SEQUENCE</scope>
    <source>
        <strain evidence="2">DHON07</strain>
    </source>
</reference>
<dbReference type="GO" id="GO:0032259">
    <property type="term" value="P:methylation"/>
    <property type="evidence" value="ECO:0007669"/>
    <property type="project" value="UniProtKB-KW"/>
</dbReference>
<dbReference type="Proteomes" id="UP001430193">
    <property type="component" value="Unassembled WGS sequence"/>
</dbReference>
<dbReference type="GO" id="GO:0008168">
    <property type="term" value="F:methyltransferase activity"/>
    <property type="evidence" value="ECO:0007669"/>
    <property type="project" value="UniProtKB-KW"/>
</dbReference>
<keyword evidence="2" id="KW-0808">Transferase</keyword>
<sequence>MKCRESGMPEEALWATFFDPEDALDRLWPAPLGDAVELGCGFGTFTLAAARRSDGIITALDIDAEMVAAVRLKAQAQALSRIRALEHDFIAGDLAVAPGSQTHVMIYNLLHLEEPVPLLRKAYAALETGGTLSVMHWRSDVPTPRGPPLAIRPAPQACAAWLTEAGFSRIEHVDLGSGCPYHYGLTAWR</sequence>
<accession>A0ABS2KIZ6</accession>
<name>A0ABS2KIZ6_9GAMM</name>
<evidence type="ECO:0000313" key="3">
    <source>
        <dbReference type="Proteomes" id="UP001430193"/>
    </source>
</evidence>
<organism evidence="2 3">
    <name type="scientific">Dyella mobilis</name>
    <dbReference type="NCBI Taxonomy" id="1849582"/>
    <lineage>
        <taxon>Bacteria</taxon>
        <taxon>Pseudomonadati</taxon>
        <taxon>Pseudomonadota</taxon>
        <taxon>Gammaproteobacteria</taxon>
        <taxon>Lysobacterales</taxon>
        <taxon>Rhodanobacteraceae</taxon>
        <taxon>Dyella</taxon>
    </lineage>
</organism>
<dbReference type="CDD" id="cd02440">
    <property type="entry name" value="AdoMet_MTases"/>
    <property type="match status" value="1"/>
</dbReference>
<feature type="domain" description="Methyltransferase" evidence="1">
    <location>
        <begin position="36"/>
        <end position="130"/>
    </location>
</feature>
<dbReference type="InterPro" id="IPR041698">
    <property type="entry name" value="Methyltransf_25"/>
</dbReference>
<dbReference type="Gene3D" id="3.40.50.150">
    <property type="entry name" value="Vaccinia Virus protein VP39"/>
    <property type="match status" value="1"/>
</dbReference>
<keyword evidence="2" id="KW-0489">Methyltransferase</keyword>
<comment type="caution">
    <text evidence="2">The sequence shown here is derived from an EMBL/GenBank/DDBJ whole genome shotgun (WGS) entry which is preliminary data.</text>
</comment>
<evidence type="ECO:0000313" key="2">
    <source>
        <dbReference type="EMBL" id="MBM7131137.1"/>
    </source>
</evidence>